<comment type="caution">
    <text evidence="2">The sequence shown here is derived from an EMBL/GenBank/DDBJ whole genome shotgun (WGS) entry which is preliminary data.</text>
</comment>
<gene>
    <name evidence="2" type="ORF">LEP1GSC079_4154</name>
</gene>
<protein>
    <submittedName>
        <fullName evidence="2">Uncharacterized protein</fullName>
    </submittedName>
</protein>
<accession>A0A0F6IGN2</accession>
<sequence length="34" mass="3841">MHFPKADFPNLSIVEKDDSNTQHSATIGRDDLKL</sequence>
<reference evidence="2 3" key="1">
    <citation type="submission" date="2013-01" db="EMBL/GenBank/DDBJ databases">
        <authorList>
            <person name="Harkins D.M."/>
            <person name="Durkin A.S."/>
            <person name="Brinkac L.M."/>
            <person name="Haft D.H."/>
            <person name="Selengut J.D."/>
            <person name="Sanka R."/>
            <person name="DePew J."/>
            <person name="Purushe J."/>
            <person name="Peacock S.J."/>
            <person name="Thaipadungpanit J."/>
            <person name="Wuthiekanun V.W."/>
            <person name="Day N.P."/>
            <person name="Vinetz J.M."/>
            <person name="Sutton G.G."/>
            <person name="Nierman W.C."/>
            <person name="Fouts D.E."/>
        </authorList>
    </citation>
    <scope>NUCLEOTIDE SEQUENCE [LARGE SCALE GENOMIC DNA]</scope>
    <source>
        <strain evidence="2 3">FPW1039</strain>
    </source>
</reference>
<dbReference type="EMBL" id="AKWR02000091">
    <property type="protein sequence ID" value="EMJ37207.1"/>
    <property type="molecule type" value="Genomic_DNA"/>
</dbReference>
<proteinExistence type="predicted"/>
<name>A0A0F6IGN2_LEPIR</name>
<evidence type="ECO:0000256" key="1">
    <source>
        <dbReference type="SAM" id="MobiDB-lite"/>
    </source>
</evidence>
<feature type="non-terminal residue" evidence="2">
    <location>
        <position position="34"/>
    </location>
</feature>
<evidence type="ECO:0000313" key="2">
    <source>
        <dbReference type="EMBL" id="EMJ37207.1"/>
    </source>
</evidence>
<organism evidence="2 3">
    <name type="scientific">Leptospira interrogans str. FPW1039</name>
    <dbReference type="NCBI Taxonomy" id="1193040"/>
    <lineage>
        <taxon>Bacteria</taxon>
        <taxon>Pseudomonadati</taxon>
        <taxon>Spirochaetota</taxon>
        <taxon>Spirochaetia</taxon>
        <taxon>Leptospirales</taxon>
        <taxon>Leptospiraceae</taxon>
        <taxon>Leptospira</taxon>
    </lineage>
</organism>
<dbReference type="AlphaFoldDB" id="A0A0F6IGN2"/>
<dbReference type="Proteomes" id="UP000012164">
    <property type="component" value="Unassembled WGS sequence"/>
</dbReference>
<evidence type="ECO:0000313" key="3">
    <source>
        <dbReference type="Proteomes" id="UP000012164"/>
    </source>
</evidence>
<feature type="region of interest" description="Disordered" evidence="1">
    <location>
        <begin position="1"/>
        <end position="34"/>
    </location>
</feature>